<dbReference type="PANTHER" id="PTHR37467:SF1">
    <property type="entry name" value="EXPORTED CALCIUM-BINDING GLYCOPROTEIN"/>
    <property type="match status" value="1"/>
</dbReference>
<dbReference type="EMBL" id="MFMW01000018">
    <property type="protein sequence ID" value="OGG87241.1"/>
    <property type="molecule type" value="Genomic_DNA"/>
</dbReference>
<evidence type="ECO:0000256" key="6">
    <source>
        <dbReference type="SAM" id="Phobius"/>
    </source>
</evidence>
<reference evidence="7 8" key="1">
    <citation type="journal article" date="2016" name="Nat. Commun.">
        <title>Thousands of microbial genomes shed light on interconnected biogeochemical processes in an aquifer system.</title>
        <authorList>
            <person name="Anantharaman K."/>
            <person name="Brown C.T."/>
            <person name="Hug L.A."/>
            <person name="Sharon I."/>
            <person name="Castelle C.J."/>
            <person name="Probst A.J."/>
            <person name="Thomas B.C."/>
            <person name="Singh A."/>
            <person name="Wilkins M.J."/>
            <person name="Karaoz U."/>
            <person name="Brodie E.L."/>
            <person name="Williams K.H."/>
            <person name="Hubbard S.S."/>
            <person name="Banfield J.F."/>
        </authorList>
    </citation>
    <scope>NUCLEOTIDE SEQUENCE [LARGE SCALE GENOMIC DNA]</scope>
</reference>
<keyword evidence="6" id="KW-1133">Transmembrane helix</keyword>
<dbReference type="GO" id="GO:0005509">
    <property type="term" value="F:calcium ion binding"/>
    <property type="evidence" value="ECO:0007669"/>
    <property type="project" value="InterPro"/>
</dbReference>
<dbReference type="AlphaFoldDB" id="A0A1F6FN10"/>
<evidence type="ECO:0000256" key="4">
    <source>
        <dbReference type="ARBA" id="ARBA00022837"/>
    </source>
</evidence>
<evidence type="ECO:0000256" key="1">
    <source>
        <dbReference type="ARBA" id="ARBA00004613"/>
    </source>
</evidence>
<feature type="compositionally biased region" description="Acidic residues" evidence="5">
    <location>
        <begin position="152"/>
        <end position="162"/>
    </location>
</feature>
<comment type="subcellular location">
    <subcellularLocation>
        <location evidence="1">Secreted</location>
    </subcellularLocation>
</comment>
<feature type="transmembrane region" description="Helical" evidence="6">
    <location>
        <begin position="81"/>
        <end position="102"/>
    </location>
</feature>
<evidence type="ECO:0000313" key="7">
    <source>
        <dbReference type="EMBL" id="OGG87241.1"/>
    </source>
</evidence>
<dbReference type="Gene3D" id="4.10.1080.10">
    <property type="entry name" value="TSP type-3 repeat"/>
    <property type="match status" value="1"/>
</dbReference>
<dbReference type="InterPro" id="IPR059100">
    <property type="entry name" value="TSP3_bac"/>
</dbReference>
<feature type="region of interest" description="Disordered" evidence="5">
    <location>
        <begin position="1"/>
        <end position="44"/>
    </location>
</feature>
<keyword evidence="6" id="KW-0472">Membrane</keyword>
<keyword evidence="6" id="KW-0812">Transmembrane</keyword>
<dbReference type="PANTHER" id="PTHR37467">
    <property type="entry name" value="EXPORTED CALCIUM-BINDING GLYCOPROTEIN-RELATED"/>
    <property type="match status" value="1"/>
</dbReference>
<feature type="region of interest" description="Disordered" evidence="5">
    <location>
        <begin position="122"/>
        <end position="220"/>
    </location>
</feature>
<name>A0A1F6FN10_9BACT</name>
<keyword evidence="2" id="KW-0964">Secreted</keyword>
<keyword evidence="4" id="KW-0106">Calcium</keyword>
<dbReference type="Pfam" id="PF18884">
    <property type="entry name" value="TSP3_bac"/>
    <property type="match status" value="3"/>
</dbReference>
<dbReference type="Proteomes" id="UP000179136">
    <property type="component" value="Unassembled WGS sequence"/>
</dbReference>
<evidence type="ECO:0000256" key="5">
    <source>
        <dbReference type="SAM" id="MobiDB-lite"/>
    </source>
</evidence>
<dbReference type="InterPro" id="IPR053180">
    <property type="entry name" value="Ca-binding_acidic-repeat"/>
</dbReference>
<feature type="compositionally biased region" description="Polar residues" evidence="5">
    <location>
        <begin position="27"/>
        <end position="38"/>
    </location>
</feature>
<keyword evidence="3" id="KW-0732">Signal</keyword>
<comment type="caution">
    <text evidence="7">The sequence shown here is derived from an EMBL/GenBank/DDBJ whole genome shotgun (WGS) entry which is preliminary data.</text>
</comment>
<organism evidence="7 8">
    <name type="scientific">Candidatus Kuenenbacteria bacterium RIFCSPHIGHO2_02_FULL_39_13</name>
    <dbReference type="NCBI Taxonomy" id="1798561"/>
    <lineage>
        <taxon>Bacteria</taxon>
        <taxon>Candidatus Kueneniibacteriota</taxon>
    </lineage>
</organism>
<accession>A0A1F6FN10</accession>
<protein>
    <submittedName>
        <fullName evidence="7">Uncharacterized protein</fullName>
    </submittedName>
</protein>
<feature type="compositionally biased region" description="Basic and acidic residues" evidence="5">
    <location>
        <begin position="179"/>
        <end position="212"/>
    </location>
</feature>
<dbReference type="InterPro" id="IPR028974">
    <property type="entry name" value="TSP_type-3_rpt"/>
</dbReference>
<gene>
    <name evidence="7" type="ORF">A3B87_02890</name>
</gene>
<evidence type="ECO:0000256" key="2">
    <source>
        <dbReference type="ARBA" id="ARBA00022525"/>
    </source>
</evidence>
<dbReference type="STRING" id="1798561.A3B87_02890"/>
<proteinExistence type="predicted"/>
<evidence type="ECO:0000256" key="3">
    <source>
        <dbReference type="ARBA" id="ARBA00022729"/>
    </source>
</evidence>
<sequence length="349" mass="38488">MFEDNQISPVALAKGDKPGDQGPEDIFSQTVPVEQNEPSLKAAPSPFVKKNEGQEIMSSQMPAMPGVLPAMPKIGLNKKNLIIFIFIIVVVIGLASAAVWLFTSKKNNNDSNINPAVLDLFDNANTNPAPSKPAEQAAETPPVSQPQQIADVDGDGLSDQEEASLGTSINSPDTDNDGLSDREEVKVYKTDPLKSDTDDDGWKDGEEVRKNQDPLSSDPALLPENYFQSKEYHFGFIYPKEMVLESSQASIVQFNDNINQIKLYIYINGSQLSLPAADVSYIVGQEGNKLIIKDSLKNPEDATPYATEFAIQYYTADNGLSYLIRYVATKRADNHQEKFENILKTFEFN</sequence>
<evidence type="ECO:0000313" key="8">
    <source>
        <dbReference type="Proteomes" id="UP000179136"/>
    </source>
</evidence>